<evidence type="ECO:0000313" key="2">
    <source>
        <dbReference type="EMBL" id="CAD9427794.1"/>
    </source>
</evidence>
<proteinExistence type="predicted"/>
<organism evidence="2">
    <name type="scientific">Alexandrium andersonii</name>
    <dbReference type="NCBI Taxonomy" id="327968"/>
    <lineage>
        <taxon>Eukaryota</taxon>
        <taxon>Sar</taxon>
        <taxon>Alveolata</taxon>
        <taxon>Dinophyceae</taxon>
        <taxon>Gonyaulacales</taxon>
        <taxon>Pyrocystaceae</taxon>
        <taxon>Alexandrium</taxon>
    </lineage>
</organism>
<gene>
    <name evidence="2" type="ORF">AAND1436_LOCUS18597</name>
</gene>
<dbReference type="AlphaFoldDB" id="A0A7S2CJH1"/>
<protein>
    <recommendedName>
        <fullName evidence="3">EF-hand domain-containing protein</fullName>
    </recommendedName>
</protein>
<reference evidence="2" key="1">
    <citation type="submission" date="2021-01" db="EMBL/GenBank/DDBJ databases">
        <authorList>
            <person name="Corre E."/>
            <person name="Pelletier E."/>
            <person name="Niang G."/>
            <person name="Scheremetjew M."/>
            <person name="Finn R."/>
            <person name="Kale V."/>
            <person name="Holt S."/>
            <person name="Cochrane G."/>
            <person name="Meng A."/>
            <person name="Brown T."/>
            <person name="Cohen L."/>
        </authorList>
    </citation>
    <scope>NUCLEOTIDE SEQUENCE</scope>
    <source>
        <strain evidence="2">CCMP2222</strain>
    </source>
</reference>
<evidence type="ECO:0000256" key="1">
    <source>
        <dbReference type="SAM" id="Coils"/>
    </source>
</evidence>
<sequence>MRERSDMRRLFKLMDVSDDLDSTTLFKMLDVREQGTLTCEDLSEGLLRLRGSRRRIHLLMLQRDILQRHRREAKRVAELEENLRERTRAELSAVEDAVVAKLATLQQSILASRDVQGASTVVTERCSEKLVHDTPPMVVGKVVEVGAALAKQPDGMEETTLNLLKGEAETTKVCGGFLQGDLPQKPGCSAECDAMAPQAAKSDPLRAQPWMQEAGGRLEALIQELDSLHSWAEDLVVPVPPSPA</sequence>
<accession>A0A7S2CJH1</accession>
<keyword evidence="1" id="KW-0175">Coiled coil</keyword>
<name>A0A7S2CJH1_9DINO</name>
<evidence type="ECO:0008006" key="3">
    <source>
        <dbReference type="Google" id="ProtNLM"/>
    </source>
</evidence>
<dbReference type="EMBL" id="HBGQ01037761">
    <property type="protein sequence ID" value="CAD9427794.1"/>
    <property type="molecule type" value="Transcribed_RNA"/>
</dbReference>
<feature type="coiled-coil region" evidence="1">
    <location>
        <begin position="66"/>
        <end position="97"/>
    </location>
</feature>